<evidence type="ECO:0000313" key="1">
    <source>
        <dbReference type="EMBL" id="WVZ58502.1"/>
    </source>
</evidence>
<dbReference type="AlphaFoldDB" id="A0AAQ3SR37"/>
<organism evidence="1 2">
    <name type="scientific">Paspalum notatum var. saurae</name>
    <dbReference type="NCBI Taxonomy" id="547442"/>
    <lineage>
        <taxon>Eukaryota</taxon>
        <taxon>Viridiplantae</taxon>
        <taxon>Streptophyta</taxon>
        <taxon>Embryophyta</taxon>
        <taxon>Tracheophyta</taxon>
        <taxon>Spermatophyta</taxon>
        <taxon>Magnoliopsida</taxon>
        <taxon>Liliopsida</taxon>
        <taxon>Poales</taxon>
        <taxon>Poaceae</taxon>
        <taxon>PACMAD clade</taxon>
        <taxon>Panicoideae</taxon>
        <taxon>Andropogonodae</taxon>
        <taxon>Paspaleae</taxon>
        <taxon>Paspalinae</taxon>
        <taxon>Paspalum</taxon>
    </lineage>
</organism>
<dbReference type="Pfam" id="PF02992">
    <property type="entry name" value="Transposase_21"/>
    <property type="match status" value="1"/>
</dbReference>
<name>A0AAQ3SR37_PASNO</name>
<accession>A0AAQ3SR37</accession>
<protein>
    <recommendedName>
        <fullName evidence="3">Transposase</fullName>
    </recommendedName>
</protein>
<dbReference type="EMBL" id="CP144746">
    <property type="protein sequence ID" value="WVZ58502.1"/>
    <property type="molecule type" value="Genomic_DNA"/>
</dbReference>
<evidence type="ECO:0008006" key="3">
    <source>
        <dbReference type="Google" id="ProtNLM"/>
    </source>
</evidence>
<reference evidence="1 2" key="1">
    <citation type="submission" date="2024-02" db="EMBL/GenBank/DDBJ databases">
        <title>High-quality chromosome-scale genome assembly of Pensacola bahiagrass (Paspalum notatum Flugge var. saurae).</title>
        <authorList>
            <person name="Vega J.M."/>
            <person name="Podio M."/>
            <person name="Orjuela J."/>
            <person name="Siena L.A."/>
            <person name="Pessino S.C."/>
            <person name="Combes M.C."/>
            <person name="Mariac C."/>
            <person name="Albertini E."/>
            <person name="Pupilli F."/>
            <person name="Ortiz J.P.A."/>
            <person name="Leblanc O."/>
        </authorList>
    </citation>
    <scope>NUCLEOTIDE SEQUENCE [LARGE SCALE GENOMIC DNA]</scope>
    <source>
        <strain evidence="1">R1</strain>
        <tissue evidence="1">Leaf</tissue>
    </source>
</reference>
<dbReference type="InterPro" id="IPR004242">
    <property type="entry name" value="Transposase_21"/>
</dbReference>
<evidence type="ECO:0000313" key="2">
    <source>
        <dbReference type="Proteomes" id="UP001341281"/>
    </source>
</evidence>
<gene>
    <name evidence="1" type="ORF">U9M48_008773</name>
</gene>
<dbReference type="PANTHER" id="PTHR10775">
    <property type="entry name" value="OS08G0208400 PROTEIN"/>
    <property type="match status" value="1"/>
</dbReference>
<dbReference type="PANTHER" id="PTHR10775:SF185">
    <property type="entry name" value="OS08G0208400 PROTEIN"/>
    <property type="match status" value="1"/>
</dbReference>
<keyword evidence="2" id="KW-1185">Reference proteome</keyword>
<dbReference type="Proteomes" id="UP001341281">
    <property type="component" value="Chromosome 02"/>
</dbReference>
<proteinExistence type="predicted"/>
<sequence>MLKGLGMSYDKIDACENNCMLLSKNGDEKLSHCKRCGKSRYVDVLNEEGESVTTKVPLYLSNAIAHPMRWSKKRKCEHDDDIMIHPSYGEAWQALDRFDPEFASDPRSIRFGLSTDGFTPFGIGAAPYSCWPVFVVPYNLPPHLCMKEGFVFLAMVILGSRHPGKNLNVFLEPLIEELQELWIGVEAYDVVANEKFTLRAAYLFSFHDLLPY</sequence>